<protein>
    <submittedName>
        <fullName evidence="2">Rbsn domain-containing protein</fullName>
    </submittedName>
</protein>
<evidence type="ECO:0000313" key="1">
    <source>
        <dbReference type="Proteomes" id="UP000095281"/>
    </source>
</evidence>
<proteinExistence type="predicted"/>
<sequence length="58" mass="6828">MELPSRESINYQFYNSLSRPQSAGEFDARQKAVDSIQEKLKLMMHELRKIQNEEGQVK</sequence>
<accession>A0A1I8BHP7</accession>
<reference evidence="2" key="1">
    <citation type="submission" date="2016-11" db="UniProtKB">
        <authorList>
            <consortium name="WormBaseParasite"/>
        </authorList>
    </citation>
    <scope>IDENTIFICATION</scope>
</reference>
<organism evidence="1 2">
    <name type="scientific">Meloidogyne hapla</name>
    <name type="common">Root-knot nematode worm</name>
    <dbReference type="NCBI Taxonomy" id="6305"/>
    <lineage>
        <taxon>Eukaryota</taxon>
        <taxon>Metazoa</taxon>
        <taxon>Ecdysozoa</taxon>
        <taxon>Nematoda</taxon>
        <taxon>Chromadorea</taxon>
        <taxon>Rhabditida</taxon>
        <taxon>Tylenchina</taxon>
        <taxon>Tylenchomorpha</taxon>
        <taxon>Tylenchoidea</taxon>
        <taxon>Meloidogynidae</taxon>
        <taxon>Meloidogyninae</taxon>
        <taxon>Meloidogyne</taxon>
    </lineage>
</organism>
<name>A0A1I8BHP7_MELHA</name>
<evidence type="ECO:0000313" key="2">
    <source>
        <dbReference type="WBParaSite" id="MhA1_Contig2439.frz3.gene6"/>
    </source>
</evidence>
<dbReference type="Proteomes" id="UP000095281">
    <property type="component" value="Unplaced"/>
</dbReference>
<dbReference type="WBParaSite" id="MhA1_Contig2439.frz3.gene6">
    <property type="protein sequence ID" value="MhA1_Contig2439.frz3.gene6"/>
    <property type="gene ID" value="MhA1_Contig2439.frz3.gene6"/>
</dbReference>
<keyword evidence="1" id="KW-1185">Reference proteome</keyword>
<dbReference type="AlphaFoldDB" id="A0A1I8BHP7"/>